<reference evidence="2 3" key="1">
    <citation type="submission" date="2019-04" db="EMBL/GenBank/DDBJ databases">
        <title>Draft genome sequence of Robertkochia marina CC-AMO-30D.</title>
        <authorList>
            <person name="Hameed A."/>
            <person name="Lin S.-Y."/>
            <person name="Shahina M."/>
            <person name="Lai W.-A."/>
            <person name="Young C.-C."/>
        </authorList>
    </citation>
    <scope>NUCLEOTIDE SEQUENCE [LARGE SCALE GENOMIC DNA]</scope>
    <source>
        <strain evidence="2 3">CC-AMO-30D</strain>
    </source>
</reference>
<proteinExistence type="predicted"/>
<dbReference type="AlphaFoldDB" id="A0A4V3UXZ1"/>
<accession>A0A4V3UXZ1</accession>
<dbReference type="EMBL" id="SSMC01000003">
    <property type="protein sequence ID" value="THD66634.1"/>
    <property type="molecule type" value="Genomic_DNA"/>
</dbReference>
<comment type="caution">
    <text evidence="2">The sequence shown here is derived from an EMBL/GenBank/DDBJ whole genome shotgun (WGS) entry which is preliminary data.</text>
</comment>
<organism evidence="2 3">
    <name type="scientific">Robertkochia marina</name>
    <dbReference type="NCBI Taxonomy" id="1227945"/>
    <lineage>
        <taxon>Bacteria</taxon>
        <taxon>Pseudomonadati</taxon>
        <taxon>Bacteroidota</taxon>
        <taxon>Flavobacteriia</taxon>
        <taxon>Flavobacteriales</taxon>
        <taxon>Flavobacteriaceae</taxon>
        <taxon>Robertkochia</taxon>
    </lineage>
</organism>
<feature type="region of interest" description="Disordered" evidence="1">
    <location>
        <begin position="28"/>
        <end position="52"/>
    </location>
</feature>
<evidence type="ECO:0000313" key="2">
    <source>
        <dbReference type="EMBL" id="THD66634.1"/>
    </source>
</evidence>
<dbReference type="Proteomes" id="UP000305939">
    <property type="component" value="Unassembled WGS sequence"/>
</dbReference>
<keyword evidence="3" id="KW-1185">Reference proteome</keyword>
<evidence type="ECO:0000256" key="1">
    <source>
        <dbReference type="SAM" id="MobiDB-lite"/>
    </source>
</evidence>
<evidence type="ECO:0000313" key="3">
    <source>
        <dbReference type="Proteomes" id="UP000305939"/>
    </source>
</evidence>
<feature type="compositionally biased region" description="Polar residues" evidence="1">
    <location>
        <begin position="37"/>
        <end position="47"/>
    </location>
</feature>
<name>A0A4V3UXZ1_9FLAO</name>
<protein>
    <submittedName>
        <fullName evidence="2">Uncharacterized protein</fullName>
    </submittedName>
</protein>
<sequence length="220" mass="23596">MSTHTDEDGNVIAVYDDGDLGVYRHEGQGDEAKTNLEESYTSENTSAGGEKMGESLHSLSFANQNLYHSTGEVTAGDIKIDYESTELTEKVESITSKDPSAFEYVQKAGTRGEWDLKSKIKNGSLLYGKYASPRDAGNFAAGVVAENSGMEPVVQFGYGAYNLTGNSKVKTGLLTVGVGFFTIANPILGTGTALLISKYGEDKLTQRSIDIGKSHARNNQ</sequence>
<gene>
    <name evidence="2" type="ORF">E7Z59_12655</name>
</gene>